<dbReference type="FunFam" id="1.10.10.10:FF:000001">
    <property type="entry name" value="LysR family transcriptional regulator"/>
    <property type="match status" value="1"/>
</dbReference>
<dbReference type="EMBL" id="RJUL01000002">
    <property type="protein sequence ID" value="ROQ29935.1"/>
    <property type="molecule type" value="Genomic_DNA"/>
</dbReference>
<dbReference type="Proteomes" id="UP000268033">
    <property type="component" value="Unassembled WGS sequence"/>
</dbReference>
<dbReference type="InterPro" id="IPR036390">
    <property type="entry name" value="WH_DNA-bd_sf"/>
</dbReference>
<dbReference type="PRINTS" id="PR00039">
    <property type="entry name" value="HTHLYSR"/>
</dbReference>
<dbReference type="InterPro" id="IPR036388">
    <property type="entry name" value="WH-like_DNA-bd_sf"/>
</dbReference>
<dbReference type="PROSITE" id="PS50931">
    <property type="entry name" value="HTH_LYSR"/>
    <property type="match status" value="1"/>
</dbReference>
<dbReference type="Gene3D" id="3.40.190.290">
    <property type="match status" value="1"/>
</dbReference>
<dbReference type="AlphaFoldDB" id="A0A3N1PMK6"/>
<comment type="caution">
    <text evidence="6">The sequence shown here is derived from an EMBL/GenBank/DDBJ whole genome shotgun (WGS) entry which is preliminary data.</text>
</comment>
<dbReference type="Gene3D" id="1.10.10.10">
    <property type="entry name" value="Winged helix-like DNA-binding domain superfamily/Winged helix DNA-binding domain"/>
    <property type="match status" value="1"/>
</dbReference>
<dbReference type="SUPFAM" id="SSF53850">
    <property type="entry name" value="Periplasmic binding protein-like II"/>
    <property type="match status" value="1"/>
</dbReference>
<proteinExistence type="inferred from homology"/>
<name>A0A3N1PMK6_9GAMM</name>
<evidence type="ECO:0000313" key="7">
    <source>
        <dbReference type="Proteomes" id="UP000268033"/>
    </source>
</evidence>
<protein>
    <submittedName>
        <fullName evidence="6">DNA-binding transcriptional LysR family regulator</fullName>
    </submittedName>
</protein>
<comment type="similarity">
    <text evidence="1">Belongs to the LysR transcriptional regulatory family.</text>
</comment>
<evidence type="ECO:0000256" key="3">
    <source>
        <dbReference type="ARBA" id="ARBA00023125"/>
    </source>
</evidence>
<keyword evidence="2" id="KW-0805">Transcription regulation</keyword>
<sequence length="307" mass="33246">MNYSLRQLRTFVAVARLGSFSRAGERIGLSQSAVSHSIRGLEQEMGLKLLDRTTREVVLTEAGTRLAAQLEKLLDDLHATLLDARTFGRSISGTVRIASSQTISANLMPQCLASAAKDLPDIAIKLSDRPQQWVLSGVRNAEVDFGIVIDPLQSPDLECQPILTEPFLALCHPQDPLAAASTVSWQALAERPLVLQDYASGSRLLIDKVFEELGLSPVVAQEIGHPVTLYPMVAAGIGTGILPALALPVPEGCQVVVKPLAPKVDRTLMLVRRKNRSLSPAAALIWQLVKERASELALSRRGDPLFN</sequence>
<accession>A0A3N1PMK6</accession>
<dbReference type="SUPFAM" id="SSF46785">
    <property type="entry name" value="Winged helix' DNA-binding domain"/>
    <property type="match status" value="1"/>
</dbReference>
<dbReference type="GO" id="GO:0003700">
    <property type="term" value="F:DNA-binding transcription factor activity"/>
    <property type="evidence" value="ECO:0007669"/>
    <property type="project" value="InterPro"/>
</dbReference>
<dbReference type="GO" id="GO:0003677">
    <property type="term" value="F:DNA binding"/>
    <property type="evidence" value="ECO:0007669"/>
    <property type="project" value="UniProtKB-KW"/>
</dbReference>
<dbReference type="STRING" id="584787.GCA_001247655_03255"/>
<evidence type="ECO:0000313" key="6">
    <source>
        <dbReference type="EMBL" id="ROQ29935.1"/>
    </source>
</evidence>
<dbReference type="InterPro" id="IPR050950">
    <property type="entry name" value="HTH-type_LysR_regulators"/>
</dbReference>
<dbReference type="Pfam" id="PF03466">
    <property type="entry name" value="LysR_substrate"/>
    <property type="match status" value="1"/>
</dbReference>
<dbReference type="PANTHER" id="PTHR30419:SF14">
    <property type="entry name" value="LYSR FAMILY TRANSCRIPTIONAL REGULATOR"/>
    <property type="match status" value="1"/>
</dbReference>
<evidence type="ECO:0000256" key="4">
    <source>
        <dbReference type="ARBA" id="ARBA00023163"/>
    </source>
</evidence>
<gene>
    <name evidence="6" type="ORF">EDC28_102310</name>
</gene>
<dbReference type="CDD" id="cd08440">
    <property type="entry name" value="PBP2_LTTR_like_4"/>
    <property type="match status" value="1"/>
</dbReference>
<keyword evidence="3 6" id="KW-0238">DNA-binding</keyword>
<reference evidence="6 7" key="1">
    <citation type="submission" date="2018-11" db="EMBL/GenBank/DDBJ databases">
        <title>Genomic Encyclopedia of Type Strains, Phase IV (KMG-IV): sequencing the most valuable type-strain genomes for metagenomic binning, comparative biology and taxonomic classification.</title>
        <authorList>
            <person name="Goeker M."/>
        </authorList>
    </citation>
    <scope>NUCLEOTIDE SEQUENCE [LARGE SCALE GENOMIC DNA]</scope>
    <source>
        <strain evidence="6 7">DSM 21945</strain>
    </source>
</reference>
<organism evidence="6 7">
    <name type="scientific">Gallaecimonas pentaromativorans</name>
    <dbReference type="NCBI Taxonomy" id="584787"/>
    <lineage>
        <taxon>Bacteria</taxon>
        <taxon>Pseudomonadati</taxon>
        <taxon>Pseudomonadota</taxon>
        <taxon>Gammaproteobacteria</taxon>
        <taxon>Enterobacterales</taxon>
        <taxon>Gallaecimonadaceae</taxon>
        <taxon>Gallaecimonas</taxon>
    </lineage>
</organism>
<feature type="domain" description="HTH lysR-type" evidence="5">
    <location>
        <begin position="1"/>
        <end position="60"/>
    </location>
</feature>
<evidence type="ECO:0000256" key="1">
    <source>
        <dbReference type="ARBA" id="ARBA00009437"/>
    </source>
</evidence>
<dbReference type="Pfam" id="PF00126">
    <property type="entry name" value="HTH_1"/>
    <property type="match status" value="1"/>
</dbReference>
<dbReference type="GO" id="GO:0005829">
    <property type="term" value="C:cytosol"/>
    <property type="evidence" value="ECO:0007669"/>
    <property type="project" value="TreeGrafter"/>
</dbReference>
<keyword evidence="7" id="KW-1185">Reference proteome</keyword>
<dbReference type="InterPro" id="IPR005119">
    <property type="entry name" value="LysR_subst-bd"/>
</dbReference>
<dbReference type="RefSeq" id="WP_123420786.1">
    <property type="nucleotide sequence ID" value="NZ_RJUL01000002.1"/>
</dbReference>
<dbReference type="InterPro" id="IPR000847">
    <property type="entry name" value="LysR_HTH_N"/>
</dbReference>
<evidence type="ECO:0000256" key="2">
    <source>
        <dbReference type="ARBA" id="ARBA00023015"/>
    </source>
</evidence>
<keyword evidence="4" id="KW-0804">Transcription</keyword>
<dbReference type="PANTHER" id="PTHR30419">
    <property type="entry name" value="HTH-TYPE TRANSCRIPTIONAL REGULATOR YBHD"/>
    <property type="match status" value="1"/>
</dbReference>
<evidence type="ECO:0000259" key="5">
    <source>
        <dbReference type="PROSITE" id="PS50931"/>
    </source>
</evidence>